<feature type="domain" description="Cthe-2314-like HEPN" evidence="1">
    <location>
        <begin position="55"/>
        <end position="244"/>
    </location>
</feature>
<dbReference type="InterPro" id="IPR041394">
    <property type="entry name" value="HEPN_Cthe2314"/>
</dbReference>
<name>A0A264W1H4_9BACL</name>
<dbReference type="Proteomes" id="UP000217065">
    <property type="component" value="Unassembled WGS sequence"/>
</dbReference>
<keyword evidence="3" id="KW-1185">Reference proteome</keyword>
<dbReference type="EMBL" id="NOKQ01000235">
    <property type="protein sequence ID" value="OZS77429.1"/>
    <property type="molecule type" value="Genomic_DNA"/>
</dbReference>
<evidence type="ECO:0000259" key="1">
    <source>
        <dbReference type="Pfam" id="PF18730"/>
    </source>
</evidence>
<dbReference type="OrthoDB" id="2082550at2"/>
<sequence>MNKGRQIIPFEDISNFNLLICSDENPLKDFKIPQGLFGKEFSIFDDLESMEIEHWENLLRNKVFSVNRAYGHSMFYFNKGIPDDQWFSIATTSNFGQTIEYFPDFKEQHFSNHFNFTYFVEIFFYSVAALYETIGHLIFKNFDFKVNENKRSDQISFKNAICKLKNNHTQLHLDLQKITKSEDFILGNKMRNDIAHNHPPYQISSGVSNDDYLLSLGVGKYTSSNEIKRIMIGYLKSVKKTFEVLALHLQQ</sequence>
<dbReference type="AlphaFoldDB" id="A0A264W1H4"/>
<protein>
    <recommendedName>
        <fullName evidence="1">Cthe-2314-like HEPN domain-containing protein</fullName>
    </recommendedName>
</protein>
<dbReference type="RefSeq" id="WP_094943772.1">
    <property type="nucleotide sequence ID" value="NZ_NOKQ01000235.1"/>
</dbReference>
<evidence type="ECO:0000313" key="2">
    <source>
        <dbReference type="EMBL" id="OZS77429.1"/>
    </source>
</evidence>
<dbReference type="Pfam" id="PF18730">
    <property type="entry name" value="HEPN_Cthe2314"/>
    <property type="match status" value="1"/>
</dbReference>
<reference evidence="2 3" key="1">
    <citation type="submission" date="2017-07" db="EMBL/GenBank/DDBJ databases">
        <title>Tetzosporium hominis gen.nov. sp.nov.</title>
        <authorList>
            <person name="Tetz G."/>
            <person name="Tetz V."/>
        </authorList>
    </citation>
    <scope>NUCLEOTIDE SEQUENCE [LARGE SCALE GENOMIC DNA]</scope>
    <source>
        <strain evidence="2 3">VT-49</strain>
    </source>
</reference>
<comment type="caution">
    <text evidence="2">The sequence shown here is derived from an EMBL/GenBank/DDBJ whole genome shotgun (WGS) entry which is preliminary data.</text>
</comment>
<accession>A0A264W1H4</accession>
<gene>
    <name evidence="2" type="ORF">CF394_11340</name>
</gene>
<evidence type="ECO:0000313" key="3">
    <source>
        <dbReference type="Proteomes" id="UP000217065"/>
    </source>
</evidence>
<organism evidence="2 3">
    <name type="scientific">Tetzosporium hominis</name>
    <dbReference type="NCBI Taxonomy" id="2020506"/>
    <lineage>
        <taxon>Bacteria</taxon>
        <taxon>Bacillati</taxon>
        <taxon>Bacillota</taxon>
        <taxon>Bacilli</taxon>
        <taxon>Bacillales</taxon>
        <taxon>Caryophanaceae</taxon>
        <taxon>Tetzosporium</taxon>
    </lineage>
</organism>
<proteinExistence type="predicted"/>